<dbReference type="InterPro" id="IPR029035">
    <property type="entry name" value="DHS-like_NAD/FAD-binding_dom"/>
</dbReference>
<dbReference type="GO" id="GO:0003984">
    <property type="term" value="F:acetolactate synthase activity"/>
    <property type="evidence" value="ECO:0007669"/>
    <property type="project" value="TreeGrafter"/>
</dbReference>
<dbReference type="Gene3D" id="3.40.50.1220">
    <property type="entry name" value="TPP-binding domain"/>
    <property type="match status" value="1"/>
</dbReference>
<comment type="similarity">
    <text evidence="1 3">Belongs to the TPP enzyme family.</text>
</comment>
<name>A0A5A9G700_AZOLI</name>
<dbReference type="GO" id="GO:0000287">
    <property type="term" value="F:magnesium ion binding"/>
    <property type="evidence" value="ECO:0007669"/>
    <property type="project" value="InterPro"/>
</dbReference>
<dbReference type="InterPro" id="IPR011766">
    <property type="entry name" value="TPP_enzyme_TPP-bd"/>
</dbReference>
<dbReference type="SUPFAM" id="SSF52467">
    <property type="entry name" value="DHS-like NAD/FAD-binding domain"/>
    <property type="match status" value="1"/>
</dbReference>
<dbReference type="GO" id="GO:0009099">
    <property type="term" value="P:L-valine biosynthetic process"/>
    <property type="evidence" value="ECO:0007669"/>
    <property type="project" value="TreeGrafter"/>
</dbReference>
<keyword evidence="2 3" id="KW-0786">Thiamine pyrophosphate</keyword>
<evidence type="ECO:0000313" key="9">
    <source>
        <dbReference type="Proteomes" id="UP000324927"/>
    </source>
</evidence>
<reference evidence="8 9" key="1">
    <citation type="submission" date="2019-08" db="EMBL/GenBank/DDBJ databases">
        <authorList>
            <person name="Grouzdev D."/>
            <person name="Tikhonova E."/>
            <person name="Kravchenko I."/>
        </authorList>
    </citation>
    <scope>NUCLEOTIDE SEQUENCE [LARGE SCALE GENOMIC DNA]</scope>
    <source>
        <strain evidence="8 9">59b</strain>
    </source>
</reference>
<evidence type="ECO:0000259" key="6">
    <source>
        <dbReference type="Pfam" id="PF02775"/>
    </source>
</evidence>
<dbReference type="Pfam" id="PF02775">
    <property type="entry name" value="TPP_enzyme_C"/>
    <property type="match status" value="1"/>
</dbReference>
<dbReference type="AlphaFoldDB" id="A0A5A9G700"/>
<sequence length="584" mass="62614">MHVEGVQSLVENQSNAGESGEFEQSASDLFLTQLSAYGVDYFFANGGTDFPPIAEAFARAEETGAAVPRPMVVPHENLAVSMAHGVYMSTGRPQAVMVHVNVGTANTVNAVLNASRDETPVLLFAGRSPYSESGRHGTRTRYIHWAQEMFDQGGMLREAVKWDYELHLPEQAGDMVARAWQVAMTAPRGPVYATLPRDVLADPIRVSRPDAGRRTAPAAPHPQPDDIRTLADWIAEAERPLIVTQGAGRTQAGFDALARLAERFALPVVSFHPRFLNIAADHPMNLGSLPGGLLAQADLVIALEADVPWIPALESPPAGCRVVHVATDPAYTRYPMRSFPSDLCVAGETADVLTAVEALLDRHERLDRKSIAARGEALRAQSQALAGKRLSPDAVPSDGRIGPEWLSACIGEAVGPDAIVVNEYPLRLDHCPQTRSGTYFGLSAAGGLGWGLGAALGAKLANPDRLVVATLGDGAYMFANPTASHWVGEAHDLPVLTVVFNNQLYGAVRNATMAMYKTGVAARSGGRMLADLSPSPAFEKLVEASGGAGFRVERPEELRDTLRRAVAVVTQERRQALVNVLCDY</sequence>
<dbReference type="GO" id="GO:0009097">
    <property type="term" value="P:isoleucine biosynthetic process"/>
    <property type="evidence" value="ECO:0007669"/>
    <property type="project" value="TreeGrafter"/>
</dbReference>
<dbReference type="Gene3D" id="3.40.50.970">
    <property type="match status" value="2"/>
</dbReference>
<dbReference type="PANTHER" id="PTHR18968">
    <property type="entry name" value="THIAMINE PYROPHOSPHATE ENZYMES"/>
    <property type="match status" value="1"/>
</dbReference>
<dbReference type="InterPro" id="IPR012000">
    <property type="entry name" value="Thiamin_PyroP_enz_cen_dom"/>
</dbReference>
<dbReference type="Pfam" id="PF02776">
    <property type="entry name" value="TPP_enzyme_N"/>
    <property type="match status" value="1"/>
</dbReference>
<organism evidence="8 9">
    <name type="scientific">Azospirillum lipoferum</name>
    <dbReference type="NCBI Taxonomy" id="193"/>
    <lineage>
        <taxon>Bacteria</taxon>
        <taxon>Pseudomonadati</taxon>
        <taxon>Pseudomonadota</taxon>
        <taxon>Alphaproteobacteria</taxon>
        <taxon>Rhodospirillales</taxon>
        <taxon>Azospirillaceae</taxon>
        <taxon>Azospirillum</taxon>
    </lineage>
</organism>
<evidence type="ECO:0000256" key="1">
    <source>
        <dbReference type="ARBA" id="ARBA00007812"/>
    </source>
</evidence>
<dbReference type="CDD" id="cd07035">
    <property type="entry name" value="TPP_PYR_POX_like"/>
    <property type="match status" value="1"/>
</dbReference>
<proteinExistence type="inferred from homology"/>
<dbReference type="NCBIfam" id="NF006203">
    <property type="entry name" value="PRK08327.1"/>
    <property type="match status" value="1"/>
</dbReference>
<dbReference type="GO" id="GO:0050660">
    <property type="term" value="F:flavin adenine dinucleotide binding"/>
    <property type="evidence" value="ECO:0007669"/>
    <property type="project" value="TreeGrafter"/>
</dbReference>
<evidence type="ECO:0000259" key="5">
    <source>
        <dbReference type="Pfam" id="PF00205"/>
    </source>
</evidence>
<evidence type="ECO:0000256" key="2">
    <source>
        <dbReference type="ARBA" id="ARBA00023052"/>
    </source>
</evidence>
<accession>A0A5A9G700</accession>
<feature type="domain" description="Thiamine pyrophosphate enzyme N-terminal TPP-binding" evidence="7">
    <location>
        <begin position="26"/>
        <end position="147"/>
    </location>
</feature>
<dbReference type="EMBL" id="VTTN01000022">
    <property type="protein sequence ID" value="KAA0590343.1"/>
    <property type="molecule type" value="Genomic_DNA"/>
</dbReference>
<dbReference type="Proteomes" id="UP000324927">
    <property type="component" value="Unassembled WGS sequence"/>
</dbReference>
<gene>
    <name evidence="8" type="ORF">FZ942_31290</name>
</gene>
<evidence type="ECO:0000256" key="3">
    <source>
        <dbReference type="RuleBase" id="RU362132"/>
    </source>
</evidence>
<feature type="domain" description="Thiamine pyrophosphate enzyme central" evidence="5">
    <location>
        <begin position="227"/>
        <end position="354"/>
    </location>
</feature>
<feature type="domain" description="Thiamine pyrophosphate enzyme TPP-binding" evidence="6">
    <location>
        <begin position="432"/>
        <end position="579"/>
    </location>
</feature>
<dbReference type="InterPro" id="IPR012001">
    <property type="entry name" value="Thiamin_PyroP_enz_TPP-bd_dom"/>
</dbReference>
<dbReference type="InterPro" id="IPR029061">
    <property type="entry name" value="THDP-binding"/>
</dbReference>
<dbReference type="InterPro" id="IPR045229">
    <property type="entry name" value="TPP_enz"/>
</dbReference>
<dbReference type="Pfam" id="PF00205">
    <property type="entry name" value="TPP_enzyme_M"/>
    <property type="match status" value="1"/>
</dbReference>
<keyword evidence="9" id="KW-1185">Reference proteome</keyword>
<dbReference type="PANTHER" id="PTHR18968:SF13">
    <property type="entry name" value="ACETOLACTATE SYNTHASE CATALYTIC SUBUNIT, MITOCHONDRIAL"/>
    <property type="match status" value="1"/>
</dbReference>
<evidence type="ECO:0000313" key="8">
    <source>
        <dbReference type="EMBL" id="KAA0590343.1"/>
    </source>
</evidence>
<dbReference type="GO" id="GO:0030976">
    <property type="term" value="F:thiamine pyrophosphate binding"/>
    <property type="evidence" value="ECO:0007669"/>
    <property type="project" value="InterPro"/>
</dbReference>
<evidence type="ECO:0000259" key="7">
    <source>
        <dbReference type="Pfam" id="PF02776"/>
    </source>
</evidence>
<comment type="caution">
    <text evidence="8">The sequence shown here is derived from an EMBL/GenBank/DDBJ whole genome shotgun (WGS) entry which is preliminary data.</text>
</comment>
<dbReference type="CDD" id="cd02002">
    <property type="entry name" value="TPP_BFDC"/>
    <property type="match status" value="1"/>
</dbReference>
<feature type="compositionally biased region" description="Polar residues" evidence="4">
    <location>
        <begin position="9"/>
        <end position="21"/>
    </location>
</feature>
<evidence type="ECO:0000256" key="4">
    <source>
        <dbReference type="SAM" id="MobiDB-lite"/>
    </source>
</evidence>
<dbReference type="OrthoDB" id="7534569at2"/>
<dbReference type="SUPFAM" id="SSF52518">
    <property type="entry name" value="Thiamin diphosphate-binding fold (THDP-binding)"/>
    <property type="match status" value="2"/>
</dbReference>
<protein>
    <submittedName>
        <fullName evidence="8">Thiamine pyrophosphate-requiring protein</fullName>
    </submittedName>
</protein>
<dbReference type="GO" id="GO:0005948">
    <property type="term" value="C:acetolactate synthase complex"/>
    <property type="evidence" value="ECO:0007669"/>
    <property type="project" value="TreeGrafter"/>
</dbReference>
<feature type="region of interest" description="Disordered" evidence="4">
    <location>
        <begin position="1"/>
        <end position="21"/>
    </location>
</feature>